<organism evidence="1 2">
    <name type="scientific">Boletus edulis BED1</name>
    <dbReference type="NCBI Taxonomy" id="1328754"/>
    <lineage>
        <taxon>Eukaryota</taxon>
        <taxon>Fungi</taxon>
        <taxon>Dikarya</taxon>
        <taxon>Basidiomycota</taxon>
        <taxon>Agaricomycotina</taxon>
        <taxon>Agaricomycetes</taxon>
        <taxon>Agaricomycetidae</taxon>
        <taxon>Boletales</taxon>
        <taxon>Boletineae</taxon>
        <taxon>Boletaceae</taxon>
        <taxon>Boletoideae</taxon>
        <taxon>Boletus</taxon>
    </lineage>
</organism>
<evidence type="ECO:0000313" key="1">
    <source>
        <dbReference type="EMBL" id="KAF8423150.1"/>
    </source>
</evidence>
<protein>
    <submittedName>
        <fullName evidence="1">Uncharacterized protein</fullName>
    </submittedName>
</protein>
<name>A0AAD4G6R9_BOLED</name>
<reference evidence="1" key="1">
    <citation type="submission" date="2019-10" db="EMBL/GenBank/DDBJ databases">
        <authorList>
            <consortium name="DOE Joint Genome Institute"/>
            <person name="Kuo A."/>
            <person name="Miyauchi S."/>
            <person name="Kiss E."/>
            <person name="Drula E."/>
            <person name="Kohler A."/>
            <person name="Sanchez-Garcia M."/>
            <person name="Andreopoulos B."/>
            <person name="Barry K.W."/>
            <person name="Bonito G."/>
            <person name="Buee M."/>
            <person name="Carver A."/>
            <person name="Chen C."/>
            <person name="Cichocki N."/>
            <person name="Clum A."/>
            <person name="Culley D."/>
            <person name="Crous P.W."/>
            <person name="Fauchery L."/>
            <person name="Girlanda M."/>
            <person name="Hayes R."/>
            <person name="Keri Z."/>
            <person name="LaButti K."/>
            <person name="Lipzen A."/>
            <person name="Lombard V."/>
            <person name="Magnuson J."/>
            <person name="Maillard F."/>
            <person name="Morin E."/>
            <person name="Murat C."/>
            <person name="Nolan M."/>
            <person name="Ohm R."/>
            <person name="Pangilinan J."/>
            <person name="Pereira M."/>
            <person name="Perotto S."/>
            <person name="Peter M."/>
            <person name="Riley R."/>
            <person name="Sitrit Y."/>
            <person name="Stielow B."/>
            <person name="Szollosi G."/>
            <person name="Zifcakova L."/>
            <person name="Stursova M."/>
            <person name="Spatafora J.W."/>
            <person name="Tedersoo L."/>
            <person name="Vaario L.-M."/>
            <person name="Yamada A."/>
            <person name="Yan M."/>
            <person name="Wang P."/>
            <person name="Xu J."/>
            <person name="Bruns T."/>
            <person name="Baldrian P."/>
            <person name="Vilgalys R."/>
            <person name="Henrissat B."/>
            <person name="Grigoriev I.V."/>
            <person name="Hibbett D."/>
            <person name="Nagy L.G."/>
            <person name="Martin F.M."/>
        </authorList>
    </citation>
    <scope>NUCLEOTIDE SEQUENCE</scope>
    <source>
        <strain evidence="1">BED1</strain>
    </source>
</reference>
<dbReference type="Proteomes" id="UP001194468">
    <property type="component" value="Unassembled WGS sequence"/>
</dbReference>
<reference evidence="1" key="2">
    <citation type="journal article" date="2020" name="Nat. Commun.">
        <title>Large-scale genome sequencing of mycorrhizal fungi provides insights into the early evolution of symbiotic traits.</title>
        <authorList>
            <person name="Miyauchi S."/>
            <person name="Kiss E."/>
            <person name="Kuo A."/>
            <person name="Drula E."/>
            <person name="Kohler A."/>
            <person name="Sanchez-Garcia M."/>
            <person name="Morin E."/>
            <person name="Andreopoulos B."/>
            <person name="Barry K.W."/>
            <person name="Bonito G."/>
            <person name="Buee M."/>
            <person name="Carver A."/>
            <person name="Chen C."/>
            <person name="Cichocki N."/>
            <person name="Clum A."/>
            <person name="Culley D."/>
            <person name="Crous P.W."/>
            <person name="Fauchery L."/>
            <person name="Girlanda M."/>
            <person name="Hayes R.D."/>
            <person name="Keri Z."/>
            <person name="LaButti K."/>
            <person name="Lipzen A."/>
            <person name="Lombard V."/>
            <person name="Magnuson J."/>
            <person name="Maillard F."/>
            <person name="Murat C."/>
            <person name="Nolan M."/>
            <person name="Ohm R.A."/>
            <person name="Pangilinan J."/>
            <person name="Pereira M.F."/>
            <person name="Perotto S."/>
            <person name="Peter M."/>
            <person name="Pfister S."/>
            <person name="Riley R."/>
            <person name="Sitrit Y."/>
            <person name="Stielow J.B."/>
            <person name="Szollosi G."/>
            <person name="Zifcakova L."/>
            <person name="Stursova M."/>
            <person name="Spatafora J.W."/>
            <person name="Tedersoo L."/>
            <person name="Vaario L.M."/>
            <person name="Yamada A."/>
            <person name="Yan M."/>
            <person name="Wang P."/>
            <person name="Xu J."/>
            <person name="Bruns T."/>
            <person name="Baldrian P."/>
            <person name="Vilgalys R."/>
            <person name="Dunand C."/>
            <person name="Henrissat B."/>
            <person name="Grigoriev I.V."/>
            <person name="Hibbett D."/>
            <person name="Nagy L.G."/>
            <person name="Martin F.M."/>
        </authorList>
    </citation>
    <scope>NUCLEOTIDE SEQUENCE</scope>
    <source>
        <strain evidence="1">BED1</strain>
    </source>
</reference>
<gene>
    <name evidence="1" type="ORF">L210DRAFT_3570863</name>
</gene>
<proteinExistence type="predicted"/>
<accession>A0AAD4G6R9</accession>
<comment type="caution">
    <text evidence="1">The sequence shown here is derived from an EMBL/GenBank/DDBJ whole genome shotgun (WGS) entry which is preliminary data.</text>
</comment>
<keyword evidence="2" id="KW-1185">Reference proteome</keyword>
<sequence length="51" mass="5838">DLPWVLKSSTLRLKCFYPCPPCHRERSICLTWPAVQLGDRYGRRGSSNLGC</sequence>
<dbReference type="EMBL" id="WHUW01000118">
    <property type="protein sequence ID" value="KAF8423150.1"/>
    <property type="molecule type" value="Genomic_DNA"/>
</dbReference>
<evidence type="ECO:0000313" key="2">
    <source>
        <dbReference type="Proteomes" id="UP001194468"/>
    </source>
</evidence>
<dbReference type="AlphaFoldDB" id="A0AAD4G6R9"/>
<feature type="non-terminal residue" evidence="1">
    <location>
        <position position="1"/>
    </location>
</feature>